<gene>
    <name evidence="2" type="ORF">KIPB_013617</name>
</gene>
<keyword evidence="3" id="KW-1185">Reference proteome</keyword>
<feature type="region of interest" description="Disordered" evidence="1">
    <location>
        <begin position="1"/>
        <end position="180"/>
    </location>
</feature>
<protein>
    <submittedName>
        <fullName evidence="2">Uncharacterized protein</fullName>
    </submittedName>
</protein>
<name>A0A9K3GP09_9EUKA</name>
<dbReference type="AlphaFoldDB" id="A0A9K3GP09"/>
<feature type="compositionally biased region" description="Polar residues" evidence="1">
    <location>
        <begin position="26"/>
        <end position="38"/>
    </location>
</feature>
<accession>A0A9K3GP09</accession>
<dbReference type="EMBL" id="BDIP01006563">
    <property type="protein sequence ID" value="GIQ90719.1"/>
    <property type="molecule type" value="Genomic_DNA"/>
</dbReference>
<comment type="caution">
    <text evidence="2">The sequence shown here is derived from an EMBL/GenBank/DDBJ whole genome shotgun (WGS) entry which is preliminary data.</text>
</comment>
<sequence length="339" mass="35701">MEPRATDQTPLSGARQGVLGSPKRVPTTTAKPKVTSVTADDASTPPAEEAPPSRPLPPSVPSSAPPSPALSGQYDVDSCVRTMLSPKGPARRRRSPFVASNSLSRGAEASMRPDPSRSVSVYDPSSYLGASQVAKAPGASSPYRRLRVLTDDSASASPLGESGSQPLSYSGRVSLSNPPPMRLSSLEATLTREQGEVASLYASTFAGDAESAPLPLPRSGVSIPVGAAPLLSPSEALEQRQREAEASRKVWGNVSRLGRRRERSVEDTAEKEAERDLAVSRLLRQRGARGVALTPERAKATMGSSQKGLPESWWRLYSDAAGDAEEASPSGSVKPVVHE</sequence>
<evidence type="ECO:0000313" key="3">
    <source>
        <dbReference type="Proteomes" id="UP000265618"/>
    </source>
</evidence>
<feature type="compositionally biased region" description="Polar residues" evidence="1">
    <location>
        <begin position="152"/>
        <end position="176"/>
    </location>
</feature>
<proteinExistence type="predicted"/>
<evidence type="ECO:0000313" key="2">
    <source>
        <dbReference type="EMBL" id="GIQ90719.1"/>
    </source>
</evidence>
<reference evidence="2 3" key="1">
    <citation type="journal article" date="2018" name="PLoS ONE">
        <title>The draft genome of Kipferlia bialata reveals reductive genome evolution in fornicate parasites.</title>
        <authorList>
            <person name="Tanifuji G."/>
            <person name="Takabayashi S."/>
            <person name="Kume K."/>
            <person name="Takagi M."/>
            <person name="Nakayama T."/>
            <person name="Kamikawa R."/>
            <person name="Inagaki Y."/>
            <person name="Hashimoto T."/>
        </authorList>
    </citation>
    <scope>NUCLEOTIDE SEQUENCE [LARGE SCALE GENOMIC DNA]</scope>
    <source>
        <strain evidence="2">NY0173</strain>
    </source>
</reference>
<organism evidence="2 3">
    <name type="scientific">Kipferlia bialata</name>
    <dbReference type="NCBI Taxonomy" id="797122"/>
    <lineage>
        <taxon>Eukaryota</taxon>
        <taxon>Metamonada</taxon>
        <taxon>Carpediemonas-like organisms</taxon>
        <taxon>Kipferlia</taxon>
    </lineage>
</organism>
<dbReference type="Proteomes" id="UP000265618">
    <property type="component" value="Unassembled WGS sequence"/>
</dbReference>
<feature type="compositionally biased region" description="Pro residues" evidence="1">
    <location>
        <begin position="48"/>
        <end position="68"/>
    </location>
</feature>
<evidence type="ECO:0000256" key="1">
    <source>
        <dbReference type="SAM" id="MobiDB-lite"/>
    </source>
</evidence>
<feature type="compositionally biased region" description="Polar residues" evidence="1">
    <location>
        <begin position="1"/>
        <end position="11"/>
    </location>
</feature>